<dbReference type="InterPro" id="IPR051320">
    <property type="entry name" value="Viral_Replic_Matur_Polypro"/>
</dbReference>
<sequence length="1404" mass="162094">MADHEKPLSWMTYTDAVGTRKGLRLLIYEKFFGAEQITIIREELYNFPRSNAQSIHEMQHFNTQLELRMRIADLTKDTFTTQEKFILGKMPEWLPYHYRQNQMLTTTPATTPAQVLDVCLNIFKGKFVAAVQEGTIRTNYNRSYWARTRYPKSGPAAEEVQEMPVEAFRRDKGGRRPMDVDDPQEDKPFHKKGNKFLQENGWDILYSERKILRKGVEIPANFAEDRANIQEHKGKEHDSRTSPRPKAGYQCQDLGEQLSLTPIGEYWEHDNDKGCWNIPVEVQPLEEEQDLQPVETRRKAQTSARRQTQLPASYQRAAPPLPATPRNIALRGNNPWGQVAMAHGNPDKEGLYWDGRLRKQDDSGQNCLITINLAASKTTVGTALTGTSWKKIALKGIEGWKLRLNNGEVDRSNKMALVIIGSIDFVENRLEVITPEKGRTGIKFRAPEAKPWHRQSKSKFEVEEVGDQVAQEREATLRTEYPTKETTVEKDKEQYRRNWEQIPSREPGLYQHLTFKPSFHKFAKKPPDKQLEKILCQYKDVFANDIKDIQTITTTPPYIARLKIGGKPYHCPGRLPQRNPQHEEHYKARILEHDEMIKAGWFEEVQQPFAAAQEFLVFSGHDELTTGETQEKEAKPRWVIDYRGYNQSTELIPFEMPTSQEVQKALLEISQGGYIWQADVTKAYHHIAVEPHHANLLVVRTFNGRYLRPSRMLFGIHNAPRAWQGFMKYAFEPLVLKKLIAPSYIDDTAGGGKTVQQHDYSLEEFLKICRKHCIKLAPKKMALRQKEISLLGSRVTTQGIHIDPGRVQSLLGLPKPAKVEDLQAIIGKFGYFAHYIPNYTKTIAPLMECKNNIVNKKGKLEELWKNEQCVAFEKIKRALVNHATLELQEKGEPIRVNTDASPYGVGWIIYQATTPPRLLGLGSRNLPKLVQFKRAKEQPELFNQQKAELYAVYYALVTNPWMTNQEVIIYTDNQALTKVTNPDTYLSKASTEPPTGAERRMIFFLQGLNVSFKWIKGSENGFSDYLSRAGALTQEVSINIISMDNQQQELLWPANEYDSDQDSDTYYPPTPKEVQEARERIAERNREFEALEAHQEWRRQKNEEMSKQKGGEKERHHIGTHWGSDNSPFEKMRNKLCEEQGTSKEFLQIGSEHKQQEAIARRGDGRGPKEWQEWEEKKEAMVNSWNEEPRPWEGSRNKNPLQEWQQDVQRWETTIPSSSRNEPAWYPQQEEDPTWTPNTSITFMSEESHGREGVQKQFKGQVHNEESDSDKENHQPENPWKGAVDQVETEIWWNNFFRAAKEGAKEKKTTYEIAMKEITAIEAEIGEELQNQETIGSVTDLLREIDEIQDSMWKKDHQTNTWSTTTNINMLTASFGNINIHHDFSTRSHTMEHKATSAVRKTPG</sequence>
<dbReference type="InterPro" id="IPR000477">
    <property type="entry name" value="RT_dom"/>
</dbReference>
<evidence type="ECO:0000259" key="3">
    <source>
        <dbReference type="Pfam" id="PF17919"/>
    </source>
</evidence>
<proteinExistence type="predicted"/>
<dbReference type="SUPFAM" id="SSF56672">
    <property type="entry name" value="DNA/RNA polymerases"/>
    <property type="match status" value="1"/>
</dbReference>
<feature type="compositionally biased region" description="Basic and acidic residues" evidence="1">
    <location>
        <begin position="1095"/>
        <end position="1117"/>
    </location>
</feature>
<dbReference type="PANTHER" id="PTHR33064">
    <property type="entry name" value="POL PROTEIN"/>
    <property type="match status" value="1"/>
</dbReference>
<dbReference type="Gene3D" id="3.30.70.270">
    <property type="match status" value="2"/>
</dbReference>
<protein>
    <recommendedName>
        <fullName evidence="6">Reverse transcriptase/retrotransposon-derived protein RNase H-like domain-containing protein</fullName>
    </recommendedName>
</protein>
<dbReference type="Gene3D" id="3.10.10.10">
    <property type="entry name" value="HIV Type 1 Reverse Transcriptase, subunit A, domain 1"/>
    <property type="match status" value="1"/>
</dbReference>
<dbReference type="GO" id="GO:0003676">
    <property type="term" value="F:nucleic acid binding"/>
    <property type="evidence" value="ECO:0007669"/>
    <property type="project" value="InterPro"/>
</dbReference>
<accession>A0A433D955</accession>
<dbReference type="PANTHER" id="PTHR33064:SF37">
    <property type="entry name" value="RIBONUCLEASE H"/>
    <property type="match status" value="1"/>
</dbReference>
<dbReference type="InterPro" id="IPR043502">
    <property type="entry name" value="DNA/RNA_pol_sf"/>
</dbReference>
<dbReference type="EMBL" id="RBNI01004639">
    <property type="protein sequence ID" value="RUP47352.1"/>
    <property type="molecule type" value="Genomic_DNA"/>
</dbReference>
<evidence type="ECO:0000313" key="5">
    <source>
        <dbReference type="Proteomes" id="UP000268093"/>
    </source>
</evidence>
<feature type="domain" description="Reverse transcriptase" evidence="2">
    <location>
        <begin position="634"/>
        <end position="793"/>
    </location>
</feature>
<dbReference type="Pfam" id="PF17919">
    <property type="entry name" value="RT_RNaseH_2"/>
    <property type="match status" value="1"/>
</dbReference>
<gene>
    <name evidence="4" type="ORF">BC936DRAFT_145829</name>
</gene>
<feature type="region of interest" description="Disordered" evidence="1">
    <location>
        <begin position="230"/>
        <end position="249"/>
    </location>
</feature>
<name>A0A433D955_9FUNG</name>
<dbReference type="Proteomes" id="UP000268093">
    <property type="component" value="Unassembled WGS sequence"/>
</dbReference>
<dbReference type="CDD" id="cd01647">
    <property type="entry name" value="RT_LTR"/>
    <property type="match status" value="1"/>
</dbReference>
<dbReference type="Pfam" id="PF00078">
    <property type="entry name" value="RVT_1"/>
    <property type="match status" value="1"/>
</dbReference>
<feature type="region of interest" description="Disordered" evidence="1">
    <location>
        <begin position="1095"/>
        <end position="1129"/>
    </location>
</feature>
<feature type="region of interest" description="Disordered" evidence="1">
    <location>
        <begin position="171"/>
        <end position="193"/>
    </location>
</feature>
<evidence type="ECO:0008006" key="6">
    <source>
        <dbReference type="Google" id="ProtNLM"/>
    </source>
</evidence>
<feature type="compositionally biased region" description="Basic and acidic residues" evidence="1">
    <location>
        <begin position="1262"/>
        <end position="1275"/>
    </location>
</feature>
<dbReference type="InterPro" id="IPR036397">
    <property type="entry name" value="RNaseH_sf"/>
</dbReference>
<dbReference type="Gene3D" id="3.30.420.10">
    <property type="entry name" value="Ribonuclease H-like superfamily/Ribonuclease H"/>
    <property type="match status" value="1"/>
</dbReference>
<dbReference type="OrthoDB" id="2283961at2759"/>
<feature type="region of interest" description="Disordered" evidence="1">
    <location>
        <begin position="287"/>
        <end position="323"/>
    </location>
</feature>
<feature type="region of interest" description="Disordered" evidence="1">
    <location>
        <begin position="1215"/>
        <end position="1237"/>
    </location>
</feature>
<feature type="compositionally biased region" description="Basic and acidic residues" evidence="1">
    <location>
        <begin position="230"/>
        <end position="241"/>
    </location>
</feature>
<feature type="region of interest" description="Disordered" evidence="1">
    <location>
        <begin position="1249"/>
        <end position="1280"/>
    </location>
</feature>
<comment type="caution">
    <text evidence="4">The sequence shown here is derived from an EMBL/GenBank/DDBJ whole genome shotgun (WGS) entry which is preliminary data.</text>
</comment>
<evidence type="ECO:0000256" key="1">
    <source>
        <dbReference type="SAM" id="MobiDB-lite"/>
    </source>
</evidence>
<dbReference type="InterPro" id="IPR041577">
    <property type="entry name" value="RT_RNaseH_2"/>
</dbReference>
<reference evidence="4 5" key="1">
    <citation type="journal article" date="2018" name="New Phytol.">
        <title>Phylogenomics of Endogonaceae and evolution of mycorrhizas within Mucoromycota.</title>
        <authorList>
            <person name="Chang Y."/>
            <person name="Desiro A."/>
            <person name="Na H."/>
            <person name="Sandor L."/>
            <person name="Lipzen A."/>
            <person name="Clum A."/>
            <person name="Barry K."/>
            <person name="Grigoriev I.V."/>
            <person name="Martin F.M."/>
            <person name="Stajich J.E."/>
            <person name="Smith M.E."/>
            <person name="Bonito G."/>
            <person name="Spatafora J.W."/>
        </authorList>
    </citation>
    <scope>NUCLEOTIDE SEQUENCE [LARGE SCALE GENOMIC DNA]</scope>
    <source>
        <strain evidence="4 5">GMNB39</strain>
    </source>
</reference>
<feature type="compositionally biased region" description="Polar residues" evidence="1">
    <location>
        <begin position="301"/>
        <end position="312"/>
    </location>
</feature>
<organism evidence="4 5">
    <name type="scientific">Jimgerdemannia flammicorona</name>
    <dbReference type="NCBI Taxonomy" id="994334"/>
    <lineage>
        <taxon>Eukaryota</taxon>
        <taxon>Fungi</taxon>
        <taxon>Fungi incertae sedis</taxon>
        <taxon>Mucoromycota</taxon>
        <taxon>Mucoromycotina</taxon>
        <taxon>Endogonomycetes</taxon>
        <taxon>Endogonales</taxon>
        <taxon>Endogonaceae</taxon>
        <taxon>Jimgerdemannia</taxon>
    </lineage>
</organism>
<feature type="domain" description="Reverse transcriptase/retrotransposon-derived protein RNase H-like" evidence="3">
    <location>
        <begin position="864"/>
        <end position="928"/>
    </location>
</feature>
<keyword evidence="5" id="KW-1185">Reference proteome</keyword>
<evidence type="ECO:0000313" key="4">
    <source>
        <dbReference type="EMBL" id="RUP47352.1"/>
    </source>
</evidence>
<evidence type="ECO:0000259" key="2">
    <source>
        <dbReference type="Pfam" id="PF00078"/>
    </source>
</evidence>
<dbReference type="InterPro" id="IPR043128">
    <property type="entry name" value="Rev_trsase/Diguanyl_cyclase"/>
</dbReference>